<dbReference type="OrthoDB" id="440678at2759"/>
<evidence type="ECO:0000313" key="2">
    <source>
        <dbReference type="Proteomes" id="UP000186817"/>
    </source>
</evidence>
<sequence>MGIDTVPDPLSAECLEPDGLYTLVELGTALEKPSGELLTSTKLLEVVESQDIARSPLMMRPSACQLSCWGTGDAARQVCTDKGQDSGVSFAVVFNNACSVGKRGYCCEARDLRWSAKPLRLRGLRADSEKIYWKFLRKLEDWTWLSNEQKVMFYKLHPPWKREGGQRYCMLNPEDFTSCEDPMNLYFSIKMAAKLRGPAPERLLPRFAGGIAGILFRRAVHILGTGQLGLFESQDVPSVQLNNGVSMPVLAFAAEVWDAKTCLNATAEALAAGFRFAQSQAVRNSGLPRAELFIAGTVNDPKCSDYASCYKETRAGAEKQFQLLDEKVLDMLMLDYPAESCRGIKGQWQVSNFNLTQLQCATSWEFVTMEPEVPAVSFGFVLAMPENQMRFAVGHGHDPVLAEDAYSPLAKGKLLGMLVLENAQCLAKSACDFSGMLQAKLNRRSICSDLEIFDFTLTDEATWEDFVGLVSLAVFFNAYVHVTLSRRIFAVAPVYPKGPEATGVSTGAATSWTLILEQFMRNMFVHVGCPILSSPLLMAMPAAQVAPLVDEQDFFINNAVAPLWEMAKKALGPLFRGVPRLELLKVSGSDYAGDGDSGFLVLRPVTTFLQINQEVFRVSADVLKTVMRAVRQDPAQGGAANSTSDDRPPAKNQAKLALPVVNGAEAGIDVAGTYTAAAWQRLARAFSALLKKGTLALSTSIDKSLDLLAKALAACSILQLRPYLVMVALKDIKAPDMIGQSTIFVYGLSSVLSFAVIPKRNYLGTYG</sequence>
<proteinExistence type="predicted"/>
<protein>
    <submittedName>
        <fullName evidence="1">Uncharacterized protein</fullName>
    </submittedName>
</protein>
<dbReference type="AlphaFoldDB" id="A0A1Q9DHC0"/>
<gene>
    <name evidence="1" type="ORF">AK812_SmicGene23404</name>
</gene>
<dbReference type="EMBL" id="LSRX01000537">
    <property type="protein sequence ID" value="OLP94568.1"/>
    <property type="molecule type" value="Genomic_DNA"/>
</dbReference>
<keyword evidence="2" id="KW-1185">Reference proteome</keyword>
<accession>A0A1Q9DHC0</accession>
<dbReference type="SUPFAM" id="SSF51430">
    <property type="entry name" value="NAD(P)-linked oxidoreductase"/>
    <property type="match status" value="1"/>
</dbReference>
<comment type="caution">
    <text evidence="1">The sequence shown here is derived from an EMBL/GenBank/DDBJ whole genome shotgun (WGS) entry which is preliminary data.</text>
</comment>
<organism evidence="1 2">
    <name type="scientific">Symbiodinium microadriaticum</name>
    <name type="common">Dinoflagellate</name>
    <name type="synonym">Zooxanthella microadriatica</name>
    <dbReference type="NCBI Taxonomy" id="2951"/>
    <lineage>
        <taxon>Eukaryota</taxon>
        <taxon>Sar</taxon>
        <taxon>Alveolata</taxon>
        <taxon>Dinophyceae</taxon>
        <taxon>Suessiales</taxon>
        <taxon>Symbiodiniaceae</taxon>
        <taxon>Symbiodinium</taxon>
    </lineage>
</organism>
<name>A0A1Q9DHC0_SYMMI</name>
<dbReference type="Gene3D" id="3.20.20.100">
    <property type="entry name" value="NADP-dependent oxidoreductase domain"/>
    <property type="match status" value="1"/>
</dbReference>
<reference evidence="1 2" key="1">
    <citation type="submission" date="2016-02" db="EMBL/GenBank/DDBJ databases">
        <title>Genome analysis of coral dinoflagellate symbionts highlights evolutionary adaptations to a symbiotic lifestyle.</title>
        <authorList>
            <person name="Aranda M."/>
            <person name="Li Y."/>
            <person name="Liew Y.J."/>
            <person name="Baumgarten S."/>
            <person name="Simakov O."/>
            <person name="Wilson M."/>
            <person name="Piel J."/>
            <person name="Ashoor H."/>
            <person name="Bougouffa S."/>
            <person name="Bajic V.B."/>
            <person name="Ryu T."/>
            <person name="Ravasi T."/>
            <person name="Bayer T."/>
            <person name="Micklem G."/>
            <person name="Kim H."/>
            <person name="Bhak J."/>
            <person name="Lajeunesse T.C."/>
            <person name="Voolstra C.R."/>
        </authorList>
    </citation>
    <scope>NUCLEOTIDE SEQUENCE [LARGE SCALE GENOMIC DNA]</scope>
    <source>
        <strain evidence="1 2">CCMP2467</strain>
    </source>
</reference>
<evidence type="ECO:0000313" key="1">
    <source>
        <dbReference type="EMBL" id="OLP94568.1"/>
    </source>
</evidence>
<dbReference type="InterPro" id="IPR036812">
    <property type="entry name" value="NAD(P)_OxRdtase_dom_sf"/>
</dbReference>
<dbReference type="Proteomes" id="UP000186817">
    <property type="component" value="Unassembled WGS sequence"/>
</dbReference>